<dbReference type="InterPro" id="IPR006442">
    <property type="entry name" value="Antitoxin_Phd/YefM"/>
</dbReference>
<dbReference type="AlphaFoldDB" id="A0A140L8Y8"/>
<organism evidence="3 4">
    <name type="scientific">Thermotalea metallivorans</name>
    <dbReference type="NCBI Taxonomy" id="520762"/>
    <lineage>
        <taxon>Bacteria</taxon>
        <taxon>Bacillati</taxon>
        <taxon>Bacillota</taxon>
        <taxon>Clostridia</taxon>
        <taxon>Peptostreptococcales</taxon>
        <taxon>Thermotaleaceae</taxon>
        <taxon>Thermotalea</taxon>
    </lineage>
</organism>
<dbReference type="EMBL" id="LOEE01000019">
    <property type="protein sequence ID" value="KXG77013.1"/>
    <property type="molecule type" value="Genomic_DNA"/>
</dbReference>
<comment type="caution">
    <text evidence="3">The sequence shown here is derived from an EMBL/GenBank/DDBJ whole genome shotgun (WGS) entry which is preliminary data.</text>
</comment>
<accession>A0A140L8Y8</accession>
<sequence>MPIIRPSSDLRNNYNEISEFCHKYKEPVYITKNGTGDLAVMSIETYEMLVGKFELYTMLEKGLDDIKHGRVKPANEVFARIESRLRNVKV</sequence>
<name>A0A140L8Y8_9FIRM</name>
<protein>
    <recommendedName>
        <fullName evidence="2">Antitoxin</fullName>
    </recommendedName>
</protein>
<proteinExistence type="inferred from homology"/>
<dbReference type="RefSeq" id="WP_068554846.1">
    <property type="nucleotide sequence ID" value="NZ_LOEE01000019.1"/>
</dbReference>
<evidence type="ECO:0000313" key="3">
    <source>
        <dbReference type="EMBL" id="KXG77013.1"/>
    </source>
</evidence>
<reference evidence="3 4" key="1">
    <citation type="submission" date="2015-12" db="EMBL/GenBank/DDBJ databases">
        <title>Draft genome sequence of the thermoanaerobe Thermotalea metallivorans, an isolate from the runoff channel of the Great Artesian Basin, Australia.</title>
        <authorList>
            <person name="Patel B.K."/>
        </authorList>
    </citation>
    <scope>NUCLEOTIDE SEQUENCE [LARGE SCALE GENOMIC DNA]</scope>
    <source>
        <strain evidence="3 4">B2-1</strain>
    </source>
</reference>
<evidence type="ECO:0000313" key="4">
    <source>
        <dbReference type="Proteomes" id="UP000070456"/>
    </source>
</evidence>
<dbReference type="STRING" id="520762.AN619_05400"/>
<gene>
    <name evidence="3" type="ORF">AN619_05400</name>
</gene>
<dbReference type="Proteomes" id="UP000070456">
    <property type="component" value="Unassembled WGS sequence"/>
</dbReference>
<comment type="function">
    <text evidence="2">Antitoxin component of a type II toxin-antitoxin (TA) system.</text>
</comment>
<dbReference type="Pfam" id="PF02604">
    <property type="entry name" value="PhdYeFM_antitox"/>
    <property type="match status" value="1"/>
</dbReference>
<dbReference type="InterPro" id="IPR036165">
    <property type="entry name" value="YefM-like_sf"/>
</dbReference>
<dbReference type="OrthoDB" id="9795585at2"/>
<dbReference type="PATRIC" id="fig|520762.4.peg.615"/>
<comment type="similarity">
    <text evidence="1 2">Belongs to the phD/YefM antitoxin family.</text>
</comment>
<evidence type="ECO:0000256" key="2">
    <source>
        <dbReference type="RuleBase" id="RU362080"/>
    </source>
</evidence>
<evidence type="ECO:0000256" key="1">
    <source>
        <dbReference type="ARBA" id="ARBA00009981"/>
    </source>
</evidence>
<keyword evidence="4" id="KW-1185">Reference proteome</keyword>
<dbReference type="SUPFAM" id="SSF143120">
    <property type="entry name" value="YefM-like"/>
    <property type="match status" value="1"/>
</dbReference>
<dbReference type="NCBIfam" id="TIGR01552">
    <property type="entry name" value="phd_fam"/>
    <property type="match status" value="1"/>
</dbReference>